<dbReference type="GO" id="GO:0005506">
    <property type="term" value="F:iron ion binding"/>
    <property type="evidence" value="ECO:0007669"/>
    <property type="project" value="TreeGrafter"/>
</dbReference>
<dbReference type="InterPro" id="IPR000361">
    <property type="entry name" value="ATAP_core_dom"/>
</dbReference>
<accession>A0A1G2C750</accession>
<evidence type="ECO:0000313" key="2">
    <source>
        <dbReference type="EMBL" id="OGY97195.1"/>
    </source>
</evidence>
<dbReference type="PANTHER" id="PTHR43011">
    <property type="entry name" value="IRON-SULFUR CLUSTER ASSEMBLY 2 HOMOLOG, MITOCHONDRIAL"/>
    <property type="match status" value="1"/>
</dbReference>
<reference evidence="2 3" key="1">
    <citation type="journal article" date="2016" name="Nat. Commun.">
        <title>Thousands of microbial genomes shed light on interconnected biogeochemical processes in an aquifer system.</title>
        <authorList>
            <person name="Anantharaman K."/>
            <person name="Brown C.T."/>
            <person name="Hug L.A."/>
            <person name="Sharon I."/>
            <person name="Castelle C.J."/>
            <person name="Probst A.J."/>
            <person name="Thomas B.C."/>
            <person name="Singh A."/>
            <person name="Wilkins M.J."/>
            <person name="Karaoz U."/>
            <person name="Brodie E.L."/>
            <person name="Williams K.H."/>
            <person name="Hubbard S.S."/>
            <person name="Banfield J.F."/>
        </authorList>
    </citation>
    <scope>NUCLEOTIDE SEQUENCE [LARGE SCALE GENOMIC DNA]</scope>
</reference>
<protein>
    <recommendedName>
        <fullName evidence="1">Core domain-containing protein</fullName>
    </recommendedName>
</protein>
<dbReference type="InterPro" id="IPR016092">
    <property type="entry name" value="ATAP"/>
</dbReference>
<dbReference type="Gene3D" id="2.60.300.12">
    <property type="entry name" value="HesB-like domain"/>
    <property type="match status" value="1"/>
</dbReference>
<dbReference type="EMBL" id="MHKV01000019">
    <property type="protein sequence ID" value="OGY97195.1"/>
    <property type="molecule type" value="Genomic_DNA"/>
</dbReference>
<organism evidence="2 3">
    <name type="scientific">Candidatus Liptonbacteria bacterium GWC1_60_9</name>
    <dbReference type="NCBI Taxonomy" id="1798645"/>
    <lineage>
        <taxon>Bacteria</taxon>
        <taxon>Candidatus Liptoniibacteriota</taxon>
    </lineage>
</organism>
<evidence type="ECO:0000313" key="3">
    <source>
        <dbReference type="Proteomes" id="UP000176349"/>
    </source>
</evidence>
<gene>
    <name evidence="2" type="ORF">A2128_01695</name>
</gene>
<dbReference type="Proteomes" id="UP000176349">
    <property type="component" value="Unassembled WGS sequence"/>
</dbReference>
<dbReference type="Pfam" id="PF01521">
    <property type="entry name" value="Fe-S_biosyn"/>
    <property type="match status" value="1"/>
</dbReference>
<dbReference type="InterPro" id="IPR035903">
    <property type="entry name" value="HesB-like_dom_sf"/>
</dbReference>
<proteinExistence type="predicted"/>
<dbReference type="GO" id="GO:0051537">
    <property type="term" value="F:2 iron, 2 sulfur cluster binding"/>
    <property type="evidence" value="ECO:0007669"/>
    <property type="project" value="TreeGrafter"/>
</dbReference>
<dbReference type="PANTHER" id="PTHR43011:SF1">
    <property type="entry name" value="IRON-SULFUR CLUSTER ASSEMBLY 2 HOMOLOG, MITOCHONDRIAL"/>
    <property type="match status" value="1"/>
</dbReference>
<evidence type="ECO:0000259" key="1">
    <source>
        <dbReference type="Pfam" id="PF01521"/>
    </source>
</evidence>
<dbReference type="AlphaFoldDB" id="A0A1G2C750"/>
<dbReference type="GO" id="GO:0051539">
    <property type="term" value="F:4 iron, 4 sulfur cluster binding"/>
    <property type="evidence" value="ECO:0007669"/>
    <property type="project" value="TreeGrafter"/>
</dbReference>
<dbReference type="SUPFAM" id="SSF89360">
    <property type="entry name" value="HesB-like domain"/>
    <property type="match status" value="1"/>
</dbReference>
<sequence length="114" mass="12338">MVKITETAAARVREHMAAAARGKRKDHETFYLRVGVAGGGCSGFTYTLEISDEPVGEHDRIFAAYGVRVIVDAKSYLYLNGSEIDYKTEGLQSGFVIVNPNAKSSCGCGQSHSF</sequence>
<dbReference type="GO" id="GO:0016226">
    <property type="term" value="P:iron-sulfur cluster assembly"/>
    <property type="evidence" value="ECO:0007669"/>
    <property type="project" value="InterPro"/>
</dbReference>
<feature type="domain" description="Core" evidence="1">
    <location>
        <begin position="2"/>
        <end position="109"/>
    </location>
</feature>
<dbReference type="NCBIfam" id="TIGR00049">
    <property type="entry name" value="iron-sulfur cluster assembly accessory protein"/>
    <property type="match status" value="1"/>
</dbReference>
<comment type="caution">
    <text evidence="2">The sequence shown here is derived from an EMBL/GenBank/DDBJ whole genome shotgun (WGS) entry which is preliminary data.</text>
</comment>
<name>A0A1G2C750_9BACT</name>